<protein>
    <submittedName>
        <fullName evidence="1">Uncharacterized protein</fullName>
    </submittedName>
</protein>
<dbReference type="GO" id="GO:0005737">
    <property type="term" value="C:cytoplasm"/>
    <property type="evidence" value="ECO:0007669"/>
    <property type="project" value="TreeGrafter"/>
</dbReference>
<sequence length="267" mass="30174">MHDGEKGYSNAIKCVDKLFVNNKNLIIISNSSKKKETTALRLPELKFNQHHFKEIMTSGEMIWQSLLNENHAQTKNIGQNCFHIYDESKEDGKKFLDGLEKFNSVDNIDKADFILGCTPLVNKKVIDYIPLLISAKKNNLPFICANPDFDTVESNSKNLSFCMGTIAEIYQNMGGETFILGKPNLEIYNESSKKLTIIDKSRILAIGDSLQHDIKGAINFGIDSLLITSTGVHQNFFDKQNPSWETDTNSLKKYGIQPTFICSDFNF</sequence>
<dbReference type="InterPro" id="IPR023214">
    <property type="entry name" value="HAD_sf"/>
</dbReference>
<dbReference type="PANTHER" id="PTHR19288:SF90">
    <property type="entry name" value="OS08G0542600 PROTEIN"/>
    <property type="match status" value="1"/>
</dbReference>
<dbReference type="Pfam" id="PF13242">
    <property type="entry name" value="Hydrolase_like"/>
    <property type="match status" value="1"/>
</dbReference>
<dbReference type="EMBL" id="UINC01060595">
    <property type="protein sequence ID" value="SVB85259.1"/>
    <property type="molecule type" value="Genomic_DNA"/>
</dbReference>
<dbReference type="GO" id="GO:0016791">
    <property type="term" value="F:phosphatase activity"/>
    <property type="evidence" value="ECO:0007669"/>
    <property type="project" value="TreeGrafter"/>
</dbReference>
<organism evidence="1">
    <name type="scientific">marine metagenome</name>
    <dbReference type="NCBI Taxonomy" id="408172"/>
    <lineage>
        <taxon>unclassified sequences</taxon>
        <taxon>metagenomes</taxon>
        <taxon>ecological metagenomes</taxon>
    </lineage>
</organism>
<dbReference type="Gene3D" id="3.40.50.1000">
    <property type="entry name" value="HAD superfamily/HAD-like"/>
    <property type="match status" value="2"/>
</dbReference>
<dbReference type="PANTHER" id="PTHR19288">
    <property type="entry name" value="4-NITROPHENYLPHOSPHATASE-RELATED"/>
    <property type="match status" value="1"/>
</dbReference>
<proteinExistence type="predicted"/>
<evidence type="ECO:0000313" key="1">
    <source>
        <dbReference type="EMBL" id="SVB85259.1"/>
    </source>
</evidence>
<dbReference type="InterPro" id="IPR036412">
    <property type="entry name" value="HAD-like_sf"/>
</dbReference>
<gene>
    <name evidence="1" type="ORF">METZ01_LOCUS238113</name>
</gene>
<dbReference type="AlphaFoldDB" id="A0A382HDN1"/>
<reference evidence="1" key="1">
    <citation type="submission" date="2018-05" db="EMBL/GenBank/DDBJ databases">
        <authorList>
            <person name="Lanie J.A."/>
            <person name="Ng W.-L."/>
            <person name="Kazmierczak K.M."/>
            <person name="Andrzejewski T.M."/>
            <person name="Davidsen T.M."/>
            <person name="Wayne K.J."/>
            <person name="Tettelin H."/>
            <person name="Glass J.I."/>
            <person name="Rusch D."/>
            <person name="Podicherti R."/>
            <person name="Tsui H.-C.T."/>
            <person name="Winkler M.E."/>
        </authorList>
    </citation>
    <scope>NUCLEOTIDE SEQUENCE</scope>
</reference>
<dbReference type="SUPFAM" id="SSF56784">
    <property type="entry name" value="HAD-like"/>
    <property type="match status" value="1"/>
</dbReference>
<name>A0A382HDN1_9ZZZZ</name>
<dbReference type="InterPro" id="IPR006356">
    <property type="entry name" value="HAD-SF_hydro_IIA_hyp3"/>
</dbReference>
<accession>A0A382HDN1</accession>
<dbReference type="NCBIfam" id="TIGR01459">
    <property type="entry name" value="HAD-SF-IIA-hyp4"/>
    <property type="match status" value="1"/>
</dbReference>